<reference evidence="3" key="1">
    <citation type="journal article" date="2021" name="ISME J.">
        <title>Evolutionary origin and ecological implication of a unique nif island in free-living Bradyrhizobium lineages.</title>
        <authorList>
            <person name="Tao J."/>
        </authorList>
    </citation>
    <scope>NUCLEOTIDE SEQUENCE [LARGE SCALE GENOMIC DNA]</scope>
    <source>
        <strain evidence="3">SZCCT0094</strain>
    </source>
</reference>
<feature type="region of interest" description="Disordered" evidence="1">
    <location>
        <begin position="1"/>
        <end position="25"/>
    </location>
</feature>
<dbReference type="InterPro" id="IPR036412">
    <property type="entry name" value="HAD-like_sf"/>
</dbReference>
<keyword evidence="3" id="KW-1185">Reference proteome</keyword>
<proteinExistence type="predicted"/>
<dbReference type="PANTHER" id="PTHR43481">
    <property type="entry name" value="FRUCTOSE-1-PHOSPHATE PHOSPHATASE"/>
    <property type="match status" value="1"/>
</dbReference>
<evidence type="ECO:0000256" key="1">
    <source>
        <dbReference type="SAM" id="MobiDB-lite"/>
    </source>
</evidence>
<accession>A0ABS5GAG8</accession>
<dbReference type="RefSeq" id="WP_172242151.1">
    <property type="nucleotide sequence ID" value="NZ_JABFDP010000037.1"/>
</dbReference>
<dbReference type="Pfam" id="PF00702">
    <property type="entry name" value="Hydrolase"/>
    <property type="match status" value="1"/>
</dbReference>
<keyword evidence="2" id="KW-0378">Hydrolase</keyword>
<organism evidence="2 3">
    <name type="scientific">Bradyrhizobium denitrificans</name>
    <dbReference type="NCBI Taxonomy" id="2734912"/>
    <lineage>
        <taxon>Bacteria</taxon>
        <taxon>Pseudomonadati</taxon>
        <taxon>Pseudomonadota</taxon>
        <taxon>Alphaproteobacteria</taxon>
        <taxon>Hyphomicrobiales</taxon>
        <taxon>Nitrobacteraceae</taxon>
        <taxon>Bradyrhizobium</taxon>
    </lineage>
</organism>
<dbReference type="SUPFAM" id="SSF56784">
    <property type="entry name" value="HAD-like"/>
    <property type="match status" value="1"/>
</dbReference>
<dbReference type="InterPro" id="IPR023214">
    <property type="entry name" value="HAD_sf"/>
</dbReference>
<dbReference type="Gene3D" id="3.40.50.1000">
    <property type="entry name" value="HAD superfamily/HAD-like"/>
    <property type="match status" value="1"/>
</dbReference>
<dbReference type="GO" id="GO:0016787">
    <property type="term" value="F:hydrolase activity"/>
    <property type="evidence" value="ECO:0007669"/>
    <property type="project" value="UniProtKB-KW"/>
</dbReference>
<dbReference type="Proteomes" id="UP001314635">
    <property type="component" value="Unassembled WGS sequence"/>
</dbReference>
<name>A0ABS5GAG8_9BRAD</name>
<gene>
    <name evidence="2" type="ORF">JQ619_21060</name>
</gene>
<evidence type="ECO:0000313" key="2">
    <source>
        <dbReference type="EMBL" id="MBR1138263.1"/>
    </source>
</evidence>
<dbReference type="InterPro" id="IPR006439">
    <property type="entry name" value="HAD-SF_hydro_IA"/>
</dbReference>
<sequence>MIDSAAHSAAGVRKPPREETAHGGQDWCGREFEGCNFDVLVTRNDVEAGKPDPETFLKAAALLRVDPSNCLALEDSHSGVRAAAAAGMATIMIPDLLHPTPEIASLCVGVLPSLNDVRIRISQQL</sequence>
<dbReference type="InterPro" id="IPR051806">
    <property type="entry name" value="HAD-like_SPP"/>
</dbReference>
<evidence type="ECO:0000313" key="3">
    <source>
        <dbReference type="Proteomes" id="UP001314635"/>
    </source>
</evidence>
<comment type="caution">
    <text evidence="2">The sequence shown here is derived from an EMBL/GenBank/DDBJ whole genome shotgun (WGS) entry which is preliminary data.</text>
</comment>
<dbReference type="NCBIfam" id="TIGR01509">
    <property type="entry name" value="HAD-SF-IA-v3"/>
    <property type="match status" value="1"/>
</dbReference>
<protein>
    <submittedName>
        <fullName evidence="2">HAD family hydrolase</fullName>
    </submittedName>
</protein>
<dbReference type="CDD" id="cd07505">
    <property type="entry name" value="HAD_BPGM-like"/>
    <property type="match status" value="1"/>
</dbReference>
<dbReference type="EMBL" id="JAFCLK010000019">
    <property type="protein sequence ID" value="MBR1138263.1"/>
    <property type="molecule type" value="Genomic_DNA"/>
</dbReference>
<dbReference type="PANTHER" id="PTHR43481:SF4">
    <property type="entry name" value="GLYCEROL-1-PHOSPHATE PHOSPHOHYDROLASE 1-RELATED"/>
    <property type="match status" value="1"/>
</dbReference>